<evidence type="ECO:0000313" key="2">
    <source>
        <dbReference type="Proteomes" id="UP000241546"/>
    </source>
</evidence>
<dbReference type="AlphaFoldDB" id="A0A2T4AX20"/>
<keyword evidence="2" id="KW-1185">Reference proteome</keyword>
<dbReference type="Proteomes" id="UP000241546">
    <property type="component" value="Unassembled WGS sequence"/>
</dbReference>
<evidence type="ECO:0000313" key="1">
    <source>
        <dbReference type="EMBL" id="PTB61624.1"/>
    </source>
</evidence>
<gene>
    <name evidence="1" type="ORF">BBK36DRAFT_1163794</name>
</gene>
<sequence length="66" mass="7205">MASQGCILLGGLLNGRMRIWEICLGYLEAHLGKWTGFGFCRFWVVVDAGAYQQLEALDLGGMPASI</sequence>
<proteinExistence type="predicted"/>
<name>A0A2T4AX20_9HYPO</name>
<accession>A0A2T4AX20</accession>
<organism evidence="1 2">
    <name type="scientific">Trichoderma citrinoviride</name>
    <dbReference type="NCBI Taxonomy" id="58853"/>
    <lineage>
        <taxon>Eukaryota</taxon>
        <taxon>Fungi</taxon>
        <taxon>Dikarya</taxon>
        <taxon>Ascomycota</taxon>
        <taxon>Pezizomycotina</taxon>
        <taxon>Sordariomycetes</taxon>
        <taxon>Hypocreomycetidae</taxon>
        <taxon>Hypocreales</taxon>
        <taxon>Hypocreaceae</taxon>
        <taxon>Trichoderma</taxon>
    </lineage>
</organism>
<dbReference type="GeneID" id="36602693"/>
<protein>
    <submittedName>
        <fullName evidence="1">Uncharacterized protein</fullName>
    </submittedName>
</protein>
<dbReference type="RefSeq" id="XP_024744944.1">
    <property type="nucleotide sequence ID" value="XM_024894575.1"/>
</dbReference>
<dbReference type="EMBL" id="KZ680267">
    <property type="protein sequence ID" value="PTB61624.1"/>
    <property type="molecule type" value="Genomic_DNA"/>
</dbReference>
<reference evidence="2" key="1">
    <citation type="submission" date="2016-07" db="EMBL/GenBank/DDBJ databases">
        <title>Multiple horizontal gene transfer events from other fungi enriched the ability of initially mycotrophic Trichoderma (Ascomycota) to feed on dead plant biomass.</title>
        <authorList>
            <consortium name="DOE Joint Genome Institute"/>
            <person name="Atanasova L."/>
            <person name="Chenthamara K."/>
            <person name="Zhang J."/>
            <person name="Grujic M."/>
            <person name="Henrissat B."/>
            <person name="Kuo A."/>
            <person name="Aerts A."/>
            <person name="Salamov A."/>
            <person name="Lipzen A."/>
            <person name="Labutti K."/>
            <person name="Barry K."/>
            <person name="Miao Y."/>
            <person name="Rahimi M.J."/>
            <person name="Shen Q."/>
            <person name="Grigoriev I.V."/>
            <person name="Kubicek C.P."/>
            <person name="Druzhinina I.S."/>
        </authorList>
    </citation>
    <scope>NUCLEOTIDE SEQUENCE [LARGE SCALE GENOMIC DNA]</scope>
    <source>
        <strain evidence="2">TUCIM 6016</strain>
    </source>
</reference>